<sequence length="74" mass="7988">MKDDMKWVRRTIIVLGLLLLFAFHVLLFITWFGNMFGLLHTPDGGIAASVFLGGATLCAADSGIAVMVTDRGGF</sequence>
<dbReference type="AlphaFoldDB" id="A0A7Y0EPA9"/>
<reference evidence="2 3" key="1">
    <citation type="submission" date="2020-02" db="EMBL/GenBank/DDBJ databases">
        <title>Characterization of phylogenetic diversity of novel bifidobacterial species isolated in Czech ZOOs.</title>
        <authorList>
            <person name="Lugli G.A."/>
            <person name="Vera N.B."/>
            <person name="Ventura M."/>
        </authorList>
    </citation>
    <scope>NUCLEOTIDE SEQUENCE [LARGE SCALE GENOMIC DNA]</scope>
    <source>
        <strain evidence="2 3">DSM 109957</strain>
    </source>
</reference>
<evidence type="ECO:0000256" key="1">
    <source>
        <dbReference type="SAM" id="Phobius"/>
    </source>
</evidence>
<name>A0A7Y0EPA9_9BIFI</name>
<keyword evidence="3" id="KW-1185">Reference proteome</keyword>
<gene>
    <name evidence="2" type="ORF">G1C95_1112</name>
</gene>
<keyword evidence="1" id="KW-0472">Membrane</keyword>
<feature type="transmembrane region" description="Helical" evidence="1">
    <location>
        <begin position="45"/>
        <end position="68"/>
    </location>
</feature>
<feature type="transmembrane region" description="Helical" evidence="1">
    <location>
        <begin position="12"/>
        <end position="33"/>
    </location>
</feature>
<keyword evidence="1" id="KW-0812">Transmembrane</keyword>
<protein>
    <submittedName>
        <fullName evidence="2">Uncharacterized protein</fullName>
    </submittedName>
</protein>
<dbReference type="RefSeq" id="WP_169171975.1">
    <property type="nucleotide sequence ID" value="NZ_JAAIII010000003.1"/>
</dbReference>
<evidence type="ECO:0000313" key="3">
    <source>
        <dbReference type="Proteomes" id="UP000532194"/>
    </source>
</evidence>
<organism evidence="2 3">
    <name type="scientific">Bifidobacterium oedipodis</name>
    <dbReference type="NCBI Taxonomy" id="2675322"/>
    <lineage>
        <taxon>Bacteria</taxon>
        <taxon>Bacillati</taxon>
        <taxon>Actinomycetota</taxon>
        <taxon>Actinomycetes</taxon>
        <taxon>Bifidobacteriales</taxon>
        <taxon>Bifidobacteriaceae</taxon>
        <taxon>Bifidobacterium</taxon>
    </lineage>
</organism>
<proteinExistence type="predicted"/>
<dbReference type="Proteomes" id="UP000532194">
    <property type="component" value="Unassembled WGS sequence"/>
</dbReference>
<keyword evidence="1" id="KW-1133">Transmembrane helix</keyword>
<evidence type="ECO:0000313" key="2">
    <source>
        <dbReference type="EMBL" id="NMM93925.1"/>
    </source>
</evidence>
<dbReference type="EMBL" id="JAAIII010000003">
    <property type="protein sequence ID" value="NMM93925.1"/>
    <property type="molecule type" value="Genomic_DNA"/>
</dbReference>
<accession>A0A7Y0EPA9</accession>
<comment type="caution">
    <text evidence="2">The sequence shown here is derived from an EMBL/GenBank/DDBJ whole genome shotgun (WGS) entry which is preliminary data.</text>
</comment>